<reference evidence="1 2" key="1">
    <citation type="submission" date="2009-01" db="EMBL/GenBank/DDBJ databases">
        <authorList>
            <person name="Qin X."/>
            <person name="Bachman B."/>
            <person name="Battles P."/>
            <person name="Bell A."/>
            <person name="Bess C."/>
            <person name="Bickham C."/>
            <person name="Chaboub L."/>
            <person name="Chen D."/>
            <person name="Coyle M."/>
            <person name="Deiros D.R."/>
            <person name="Dinh H."/>
            <person name="Forbes L."/>
            <person name="Fowler G."/>
            <person name="Francisco L."/>
            <person name="Fu Q."/>
            <person name="Gubbala S."/>
            <person name="Hale W."/>
            <person name="Han Y."/>
            <person name="Hemphill L."/>
            <person name="Highlander S.K."/>
            <person name="Hirani K."/>
            <person name="Hogues M."/>
            <person name="Jackson L."/>
            <person name="Jakkamsetti A."/>
            <person name="Javaid M."/>
            <person name="Jiang H."/>
            <person name="Korchina V."/>
            <person name="Kovar C."/>
            <person name="Lara F."/>
            <person name="Lee S."/>
            <person name="Mata R."/>
            <person name="Mathew T."/>
            <person name="Moen C."/>
            <person name="Morales K."/>
            <person name="Munidasa M."/>
            <person name="Nazareth L."/>
            <person name="Ngo R."/>
            <person name="Nguyen L."/>
            <person name="Okwuonu G."/>
            <person name="Ongeri F."/>
            <person name="Patil S."/>
            <person name="Petrosino J."/>
            <person name="Pham C."/>
            <person name="Pham P."/>
            <person name="Pu L.-L."/>
            <person name="Puazo M."/>
            <person name="Raj R."/>
            <person name="Reid J."/>
            <person name="Rouhana J."/>
            <person name="Saada N."/>
            <person name="Shang Y."/>
            <person name="Simmons D."/>
            <person name="Thornton R."/>
            <person name="Warren J."/>
            <person name="Weissenberger G."/>
            <person name="Zhang J."/>
            <person name="Zhang L."/>
            <person name="Zhou C."/>
            <person name="Zhu D."/>
            <person name="Muzny D."/>
            <person name="Worley K."/>
            <person name="Gibbs R."/>
        </authorList>
    </citation>
    <scope>NUCLEOTIDE SEQUENCE [LARGE SCALE GENOMIC DNA]</scope>
    <source>
        <strain evidence="1 2">ATCC 33300</strain>
    </source>
</reference>
<dbReference type="EMBL" id="ACHB01000018">
    <property type="protein sequence ID" value="EEI93639.1"/>
    <property type="molecule type" value="Genomic_DNA"/>
</dbReference>
<gene>
    <name evidence="1" type="ORF">HMPREF0765_0791</name>
</gene>
<protein>
    <submittedName>
        <fullName evidence="1">Uncharacterized protein</fullName>
    </submittedName>
</protein>
<name>C2FU09_SPHSI</name>
<evidence type="ECO:0000313" key="2">
    <source>
        <dbReference type="Proteomes" id="UP000006241"/>
    </source>
</evidence>
<organism evidence="1 2">
    <name type="scientific">Sphingobacterium spiritivorum ATCC 33300</name>
    <dbReference type="NCBI Taxonomy" id="525372"/>
    <lineage>
        <taxon>Bacteria</taxon>
        <taxon>Pseudomonadati</taxon>
        <taxon>Bacteroidota</taxon>
        <taxon>Sphingobacteriia</taxon>
        <taxon>Sphingobacteriales</taxon>
        <taxon>Sphingobacteriaceae</taxon>
        <taxon>Sphingobacterium</taxon>
    </lineage>
</organism>
<proteinExistence type="predicted"/>
<sequence length="53" mass="6466">MPGNNRGVHNFYKQCFEYLLLQFLTKSNFKNCLKSPETGKTESYYFIYFWQKL</sequence>
<comment type="caution">
    <text evidence="1">The sequence shown here is derived from an EMBL/GenBank/DDBJ whole genome shotgun (WGS) entry which is preliminary data.</text>
</comment>
<evidence type="ECO:0000313" key="1">
    <source>
        <dbReference type="EMBL" id="EEI93639.1"/>
    </source>
</evidence>
<accession>C2FU09</accession>
<dbReference type="AlphaFoldDB" id="C2FU09"/>
<dbReference type="HOGENOM" id="CLU_3066344_0_0_10"/>
<dbReference type="Proteomes" id="UP000006241">
    <property type="component" value="Unassembled WGS sequence"/>
</dbReference>